<keyword evidence="3" id="KW-1185">Reference proteome</keyword>
<dbReference type="RefSeq" id="WP_221430040.1">
    <property type="nucleotide sequence ID" value="NZ_CP081294.1"/>
</dbReference>
<dbReference type="Proteomes" id="UP000824321">
    <property type="component" value="Chromosome"/>
</dbReference>
<keyword evidence="1" id="KW-0812">Transmembrane</keyword>
<feature type="transmembrane region" description="Helical" evidence="1">
    <location>
        <begin position="6"/>
        <end position="25"/>
    </location>
</feature>
<dbReference type="EMBL" id="CP081294">
    <property type="protein sequence ID" value="QZD94293.1"/>
    <property type="molecule type" value="Genomic_DNA"/>
</dbReference>
<evidence type="ECO:0000313" key="2">
    <source>
        <dbReference type="EMBL" id="QZD94293.1"/>
    </source>
</evidence>
<evidence type="ECO:0000313" key="3">
    <source>
        <dbReference type="Proteomes" id="UP000824321"/>
    </source>
</evidence>
<proteinExistence type="predicted"/>
<keyword evidence="1" id="KW-1133">Transmembrane helix</keyword>
<name>A0ABX9A4R0_9SPHN</name>
<accession>A0ABX9A4R0</accession>
<feature type="transmembrane region" description="Helical" evidence="1">
    <location>
        <begin position="60"/>
        <end position="81"/>
    </location>
</feature>
<sequence length="92" mass="9440">MAGNPAKYQAFWFLVGLWAATPALLSAVPKKAAFIVLALLLAAMAGWAYLASFATDDGGMAMGIIIMAAVVTGMLGSFAIAGRDLFVGKQAS</sequence>
<feature type="transmembrane region" description="Helical" evidence="1">
    <location>
        <begin position="32"/>
        <end position="54"/>
    </location>
</feature>
<evidence type="ECO:0000256" key="1">
    <source>
        <dbReference type="SAM" id="Phobius"/>
    </source>
</evidence>
<gene>
    <name evidence="2" type="ORF">K3136_09315</name>
</gene>
<keyword evidence="1" id="KW-0472">Membrane</keyword>
<protein>
    <submittedName>
        <fullName evidence="2">Uncharacterized protein</fullName>
    </submittedName>
</protein>
<organism evidence="2 3">
    <name type="scientific">Qipengyuania gelatinilytica</name>
    <dbReference type="NCBI Taxonomy" id="2867231"/>
    <lineage>
        <taxon>Bacteria</taxon>
        <taxon>Pseudomonadati</taxon>
        <taxon>Pseudomonadota</taxon>
        <taxon>Alphaproteobacteria</taxon>
        <taxon>Sphingomonadales</taxon>
        <taxon>Erythrobacteraceae</taxon>
        <taxon>Qipengyuania</taxon>
    </lineage>
</organism>
<reference evidence="2 3" key="1">
    <citation type="submission" date="2021-08" db="EMBL/GenBank/DDBJ databases">
        <title>Comparative Genomics Analysis of the Genus Qipengyuania Reveals Extensive Genetic Diversity and Metabolic Versatility, Including the Description of Fifteen Novel Species.</title>
        <authorList>
            <person name="Liu Y."/>
        </authorList>
    </citation>
    <scope>NUCLEOTIDE SEQUENCE [LARGE SCALE GENOMIC DNA]</scope>
    <source>
        <strain evidence="2 3">1NDH1</strain>
    </source>
</reference>